<dbReference type="EMBL" id="JAFNAA010000008">
    <property type="protein sequence ID" value="MBO1108305.1"/>
    <property type="molecule type" value="Genomic_DNA"/>
</dbReference>
<dbReference type="SUPFAM" id="SSF161098">
    <property type="entry name" value="MetI-like"/>
    <property type="match status" value="1"/>
</dbReference>
<evidence type="ECO:0000256" key="2">
    <source>
        <dbReference type="ARBA" id="ARBA00022448"/>
    </source>
</evidence>
<dbReference type="PROSITE" id="PS50928">
    <property type="entry name" value="ABC_TM1"/>
    <property type="match status" value="1"/>
</dbReference>
<dbReference type="AlphaFoldDB" id="A0A1A9AVI1"/>
<dbReference type="Pfam" id="PF00528">
    <property type="entry name" value="BPD_transp_1"/>
    <property type="match status" value="1"/>
</dbReference>
<accession>A0A1A9AVI1</accession>
<sequence>MPHRTVMPSRMAHTWNLYRGDTVSMIGFYGLLFLLILTVFGHHIAPFAPNFQFIDKELMPPSWAENGKVEFFFGTDDLGRDIFSRLICGTQLTFGSAFLVVCTASIVGTLIGIAAGMSKGLKSSILNHTLDALLSIPTLLIAIIVVALTGAGLLHAMFAVWLALVPRFVRAVYTAVHDEMEKDHITAIRLDGASNGYILRYAVLPNIMAMLVTEFTRGFSVAMLDIAALGFLDLGAQRPSPEWGAMLGEALSLLYIAPWTVTLPGLAILFSVIIVNLAGDGLRRAINAGTE</sequence>
<evidence type="ECO:0000313" key="10">
    <source>
        <dbReference type="EMBL" id="MBO1108305.1"/>
    </source>
</evidence>
<dbReference type="Gene3D" id="1.10.3720.10">
    <property type="entry name" value="MetI-like"/>
    <property type="match status" value="1"/>
</dbReference>
<dbReference type="InterPro" id="IPR050366">
    <property type="entry name" value="BP-dependent_transpt_permease"/>
</dbReference>
<comment type="similarity">
    <text evidence="8">Belongs to the binding-protein-dependent transport system permease family. OppBC subfamily.</text>
</comment>
<feature type="transmembrane region" description="Helical" evidence="9">
    <location>
        <begin position="92"/>
        <end position="116"/>
    </location>
</feature>
<organism evidence="10 11">
    <name type="scientific">Plesiomonas shigelloides</name>
    <name type="common">Aeromonas shigelloides</name>
    <dbReference type="NCBI Taxonomy" id="703"/>
    <lineage>
        <taxon>Bacteria</taxon>
        <taxon>Pseudomonadati</taxon>
        <taxon>Pseudomonadota</taxon>
        <taxon>Gammaproteobacteria</taxon>
        <taxon>Enterobacterales</taxon>
        <taxon>Enterobacteriaceae</taxon>
        <taxon>Plesiomonas</taxon>
    </lineage>
</organism>
<feature type="transmembrane region" description="Helical" evidence="9">
    <location>
        <begin position="136"/>
        <end position="164"/>
    </location>
</feature>
<keyword evidence="4" id="KW-0997">Cell inner membrane</keyword>
<evidence type="ECO:0000256" key="9">
    <source>
        <dbReference type="RuleBase" id="RU363032"/>
    </source>
</evidence>
<dbReference type="KEGG" id="pshi:SAMEA2665130_1171"/>
<dbReference type="CDD" id="cd06261">
    <property type="entry name" value="TM_PBP2"/>
    <property type="match status" value="1"/>
</dbReference>
<dbReference type="Proteomes" id="UP000664658">
    <property type="component" value="Unassembled WGS sequence"/>
</dbReference>
<dbReference type="InterPro" id="IPR000515">
    <property type="entry name" value="MetI-like"/>
</dbReference>
<dbReference type="InterPro" id="IPR025966">
    <property type="entry name" value="OppC_N"/>
</dbReference>
<dbReference type="RefSeq" id="WP_010861889.1">
    <property type="nucleotide sequence ID" value="NZ_CP027852.1"/>
</dbReference>
<keyword evidence="6 9" id="KW-1133">Transmembrane helix</keyword>
<evidence type="ECO:0000256" key="1">
    <source>
        <dbReference type="ARBA" id="ARBA00004429"/>
    </source>
</evidence>
<evidence type="ECO:0000256" key="4">
    <source>
        <dbReference type="ARBA" id="ARBA00022519"/>
    </source>
</evidence>
<dbReference type="PANTHER" id="PTHR43386:SF5">
    <property type="entry name" value="PUTRESCINE EXPORT SYSTEM PERMEASE PROTEIN SAPC"/>
    <property type="match status" value="1"/>
</dbReference>
<dbReference type="Pfam" id="PF12911">
    <property type="entry name" value="OppC_N"/>
    <property type="match status" value="1"/>
</dbReference>
<evidence type="ECO:0000256" key="6">
    <source>
        <dbReference type="ARBA" id="ARBA00022989"/>
    </source>
</evidence>
<dbReference type="GO" id="GO:0005886">
    <property type="term" value="C:plasma membrane"/>
    <property type="evidence" value="ECO:0007669"/>
    <property type="project" value="UniProtKB-SubCell"/>
</dbReference>
<proteinExistence type="inferred from homology"/>
<evidence type="ECO:0000313" key="11">
    <source>
        <dbReference type="Proteomes" id="UP000664658"/>
    </source>
</evidence>
<dbReference type="PANTHER" id="PTHR43386">
    <property type="entry name" value="OLIGOPEPTIDE TRANSPORT SYSTEM PERMEASE PROTEIN APPC"/>
    <property type="match status" value="1"/>
</dbReference>
<feature type="transmembrane region" description="Helical" evidence="9">
    <location>
        <begin position="256"/>
        <end position="278"/>
    </location>
</feature>
<keyword evidence="2 9" id="KW-0813">Transport</keyword>
<feature type="transmembrane region" description="Helical" evidence="9">
    <location>
        <begin position="26"/>
        <end position="48"/>
    </location>
</feature>
<evidence type="ECO:0000256" key="8">
    <source>
        <dbReference type="ARBA" id="ARBA00024202"/>
    </source>
</evidence>
<keyword evidence="5 9" id="KW-0812">Transmembrane</keyword>
<dbReference type="GeneID" id="69706029"/>
<evidence type="ECO:0000256" key="3">
    <source>
        <dbReference type="ARBA" id="ARBA00022475"/>
    </source>
</evidence>
<feature type="transmembrane region" description="Helical" evidence="9">
    <location>
        <begin position="218"/>
        <end position="236"/>
    </location>
</feature>
<comment type="caution">
    <text evidence="10">The sequence shown here is derived from an EMBL/GenBank/DDBJ whole genome shotgun (WGS) entry which is preliminary data.</text>
</comment>
<keyword evidence="7 9" id="KW-0472">Membrane</keyword>
<evidence type="ECO:0000256" key="7">
    <source>
        <dbReference type="ARBA" id="ARBA00023136"/>
    </source>
</evidence>
<dbReference type="GO" id="GO:0055085">
    <property type="term" value="P:transmembrane transport"/>
    <property type="evidence" value="ECO:0007669"/>
    <property type="project" value="InterPro"/>
</dbReference>
<dbReference type="NCBIfam" id="NF011691">
    <property type="entry name" value="PRK15111.1"/>
    <property type="match status" value="1"/>
</dbReference>
<reference evidence="10" key="1">
    <citation type="submission" date="2021-03" db="EMBL/GenBank/DDBJ databases">
        <title>Plesiomonas shigelloides zfcc0051, isolated from zebrafish feces.</title>
        <authorList>
            <person name="Vanderhoek Z."/>
            <person name="Gaulke C."/>
        </authorList>
    </citation>
    <scope>NUCLEOTIDE SEQUENCE</scope>
    <source>
        <strain evidence="10">Zfcc0051</strain>
    </source>
</reference>
<comment type="subcellular location">
    <subcellularLocation>
        <location evidence="1">Cell inner membrane</location>
        <topology evidence="1">Multi-pass membrane protein</topology>
    </subcellularLocation>
    <subcellularLocation>
        <location evidence="9">Cell membrane</location>
        <topology evidence="9">Multi-pass membrane protein</topology>
    </subcellularLocation>
</comment>
<gene>
    <name evidence="10" type="primary">sapC</name>
    <name evidence="10" type="ORF">J2R62_08735</name>
</gene>
<name>A0A1A9AVI1_PLESH</name>
<keyword evidence="3" id="KW-1003">Cell membrane</keyword>
<dbReference type="InterPro" id="IPR035906">
    <property type="entry name" value="MetI-like_sf"/>
</dbReference>
<evidence type="ECO:0000256" key="5">
    <source>
        <dbReference type="ARBA" id="ARBA00022692"/>
    </source>
</evidence>
<protein>
    <submittedName>
        <fullName evidence="10">Peptide ABC transporter permease SapC</fullName>
    </submittedName>
</protein>